<evidence type="ECO:0000313" key="3">
    <source>
        <dbReference type="Proteomes" id="UP000515153"/>
    </source>
</evidence>
<dbReference type="InterPro" id="IPR036869">
    <property type="entry name" value="J_dom_sf"/>
</dbReference>
<dbReference type="AlphaFoldDB" id="A0A6P8ASV4"/>
<reference evidence="4" key="1">
    <citation type="journal article" date="2019" name="Mol. Biol. Evol.">
        <title>Blast fungal genomes show frequent chromosomal changes, gene gains and losses, and effector gene turnover.</title>
        <authorList>
            <person name="Gomez Luciano L.B."/>
            <person name="Jason Tsai I."/>
            <person name="Chuma I."/>
            <person name="Tosa Y."/>
            <person name="Chen Y.H."/>
            <person name="Li J.Y."/>
            <person name="Li M.Y."/>
            <person name="Jade Lu M.Y."/>
            <person name="Nakayashiki H."/>
            <person name="Li W.H."/>
        </authorList>
    </citation>
    <scope>NUCLEOTIDE SEQUENCE</scope>
    <source>
        <strain evidence="4">NI907</strain>
    </source>
</reference>
<dbReference type="PRINTS" id="PR00625">
    <property type="entry name" value="JDOMAIN"/>
</dbReference>
<protein>
    <recommendedName>
        <fullName evidence="2">J domain-containing protein</fullName>
    </recommendedName>
</protein>
<dbReference type="SUPFAM" id="SSF46565">
    <property type="entry name" value="Chaperone J-domain"/>
    <property type="match status" value="1"/>
</dbReference>
<feature type="compositionally biased region" description="Basic residues" evidence="1">
    <location>
        <begin position="335"/>
        <end position="350"/>
    </location>
</feature>
<accession>A0A6P8ASV4</accession>
<evidence type="ECO:0000313" key="4">
    <source>
        <dbReference type="RefSeq" id="XP_030977970.1"/>
    </source>
</evidence>
<dbReference type="KEGG" id="pgri:PgNI_09361"/>
<dbReference type="PANTHER" id="PTHR24074">
    <property type="entry name" value="CO-CHAPERONE PROTEIN DJLA"/>
    <property type="match status" value="1"/>
</dbReference>
<sequence length="356" mass="39074">MYFATRQGLTPAAEAHALRSQMTLSLALQHQDHRFGQDEGISTYLPTNLPTELLHRQTASYLFVFMKTTTTCSPNFSPFIALLTKLTYFLLARTTLAKMAQGAPPNYYAILEVSETATIQQIRDAYKRAALKTHPDRLPAESPERPERTRKFQLVNDAYYTLSDPSRRRDYDAQRRLFGGSKTTEPTDPFAAPNDTDSENAQQAPQDGFSWAWNFFTGQRDGGEARQQAEESQFGDVFEEMLREEGMAQPDNSQPTGKFWGMLGGMSGGALGFIVANVPGMVAGAVAGNRLGAVRDAKGKSVYAVFQVSLDVNVGGGTSAARFGGSMDTGIHGRPGGHARAERRRRRPGHPRNDAG</sequence>
<dbReference type="Gene3D" id="1.10.287.110">
    <property type="entry name" value="DnaJ domain"/>
    <property type="match status" value="1"/>
</dbReference>
<dbReference type="GeneID" id="41964253"/>
<dbReference type="RefSeq" id="XP_030977970.1">
    <property type="nucleotide sequence ID" value="XM_031129345.1"/>
</dbReference>
<feature type="region of interest" description="Disordered" evidence="1">
    <location>
        <begin position="325"/>
        <end position="356"/>
    </location>
</feature>
<dbReference type="InterPro" id="IPR001623">
    <property type="entry name" value="DnaJ_domain"/>
</dbReference>
<gene>
    <name evidence="4" type="ORF">PgNI_09361</name>
</gene>
<evidence type="ECO:0000259" key="2">
    <source>
        <dbReference type="PROSITE" id="PS50076"/>
    </source>
</evidence>
<evidence type="ECO:0000256" key="1">
    <source>
        <dbReference type="SAM" id="MobiDB-lite"/>
    </source>
</evidence>
<keyword evidence="3" id="KW-1185">Reference proteome</keyword>
<feature type="region of interest" description="Disordered" evidence="1">
    <location>
        <begin position="178"/>
        <end position="203"/>
    </location>
</feature>
<dbReference type="PROSITE" id="PS50076">
    <property type="entry name" value="DNAJ_2"/>
    <property type="match status" value="1"/>
</dbReference>
<dbReference type="InterPro" id="IPR050817">
    <property type="entry name" value="DjlA_DnaK_co-chaperone"/>
</dbReference>
<reference evidence="4" key="2">
    <citation type="submission" date="2019-10" db="EMBL/GenBank/DDBJ databases">
        <authorList>
            <consortium name="NCBI Genome Project"/>
        </authorList>
    </citation>
    <scope>NUCLEOTIDE SEQUENCE</scope>
    <source>
        <strain evidence="4">NI907</strain>
    </source>
</reference>
<reference evidence="4" key="3">
    <citation type="submission" date="2025-08" db="UniProtKB">
        <authorList>
            <consortium name="RefSeq"/>
        </authorList>
    </citation>
    <scope>IDENTIFICATION</scope>
    <source>
        <strain evidence="4">NI907</strain>
    </source>
</reference>
<feature type="domain" description="J" evidence="2">
    <location>
        <begin position="106"/>
        <end position="175"/>
    </location>
</feature>
<dbReference type="CDD" id="cd06257">
    <property type="entry name" value="DnaJ"/>
    <property type="match status" value="1"/>
</dbReference>
<organism evidence="3 4">
    <name type="scientific">Pyricularia grisea</name>
    <name type="common">Crabgrass-specific blast fungus</name>
    <name type="synonym">Magnaporthe grisea</name>
    <dbReference type="NCBI Taxonomy" id="148305"/>
    <lineage>
        <taxon>Eukaryota</taxon>
        <taxon>Fungi</taxon>
        <taxon>Dikarya</taxon>
        <taxon>Ascomycota</taxon>
        <taxon>Pezizomycotina</taxon>
        <taxon>Sordariomycetes</taxon>
        <taxon>Sordariomycetidae</taxon>
        <taxon>Magnaporthales</taxon>
        <taxon>Pyriculariaceae</taxon>
        <taxon>Pyricularia</taxon>
    </lineage>
</organism>
<proteinExistence type="predicted"/>
<dbReference type="Proteomes" id="UP000515153">
    <property type="component" value="Unplaced"/>
</dbReference>
<name>A0A6P8ASV4_PYRGI</name>
<dbReference type="Pfam" id="PF00226">
    <property type="entry name" value="DnaJ"/>
    <property type="match status" value="1"/>
</dbReference>
<dbReference type="SMART" id="SM00271">
    <property type="entry name" value="DnaJ"/>
    <property type="match status" value="1"/>
</dbReference>